<evidence type="ECO:0000256" key="8">
    <source>
        <dbReference type="RuleBase" id="RU363041"/>
    </source>
</evidence>
<evidence type="ECO:0000313" key="9">
    <source>
        <dbReference type="EMBL" id="AXE38480.1"/>
    </source>
</evidence>
<dbReference type="Pfam" id="PF01925">
    <property type="entry name" value="TauE"/>
    <property type="match status" value="1"/>
</dbReference>
<dbReference type="GO" id="GO:0005886">
    <property type="term" value="C:plasma membrane"/>
    <property type="evidence" value="ECO:0007669"/>
    <property type="project" value="UniProtKB-SubCell"/>
</dbReference>
<dbReference type="EMBL" id="CP025198">
    <property type="protein sequence ID" value="AXE38480.1"/>
    <property type="molecule type" value="Genomic_DNA"/>
</dbReference>
<feature type="transmembrane region" description="Helical" evidence="8">
    <location>
        <begin position="108"/>
        <end position="125"/>
    </location>
</feature>
<keyword evidence="4 8" id="KW-1003">Cell membrane</keyword>
<keyword evidence="5 8" id="KW-0812">Transmembrane</keyword>
<evidence type="ECO:0000313" key="10">
    <source>
        <dbReference type="Proteomes" id="UP000251995"/>
    </source>
</evidence>
<evidence type="ECO:0000256" key="1">
    <source>
        <dbReference type="ARBA" id="ARBA00004651"/>
    </source>
</evidence>
<dbReference type="PANTHER" id="PTHR30269">
    <property type="entry name" value="TRANSMEMBRANE PROTEIN YFCA"/>
    <property type="match status" value="1"/>
</dbReference>
<dbReference type="AlphaFoldDB" id="A0A344UT82"/>
<protein>
    <recommendedName>
        <fullName evidence="8">Probable membrane transporter protein</fullName>
    </recommendedName>
</protein>
<feature type="transmembrane region" description="Helical" evidence="8">
    <location>
        <begin position="80"/>
        <end position="101"/>
    </location>
</feature>
<dbReference type="OrthoDB" id="554695at2"/>
<evidence type="ECO:0000256" key="7">
    <source>
        <dbReference type="ARBA" id="ARBA00023136"/>
    </source>
</evidence>
<gene>
    <name evidence="9" type="ORF">JS278_01304</name>
</gene>
<dbReference type="InterPro" id="IPR052017">
    <property type="entry name" value="TSUP"/>
</dbReference>
<sequence>MTLDASLAPHLMILLMAAAFLAGWVDAVVGGGGLIQLPALLVGLPQNAPVATVAGTNKISSIAGTLTASMTYLRTIRVHLPSAAAVMAGAVLGSSAGARLVQFLPKRWFIPIVLVVLVGVGIFTWRRPSMGLVSRVRHHGLARYLRLAGTGVLIGIYDGAIGPGTGTFFVIALVGLIGYGFLEASALAKLANLATNAGAIAVFWAHGVIWWRVGLPMALANLAGGWIGARTAVRHGNAFVRRVFLVAVVGLGFKLAYDTVVAFH</sequence>
<keyword evidence="3" id="KW-0813">Transport</keyword>
<keyword evidence="10" id="KW-1185">Reference proteome</keyword>
<feature type="transmembrane region" description="Helical" evidence="8">
    <location>
        <begin position="168"/>
        <end position="188"/>
    </location>
</feature>
<evidence type="ECO:0000256" key="3">
    <source>
        <dbReference type="ARBA" id="ARBA00022448"/>
    </source>
</evidence>
<evidence type="ECO:0000256" key="5">
    <source>
        <dbReference type="ARBA" id="ARBA00022692"/>
    </source>
</evidence>
<evidence type="ECO:0000256" key="4">
    <source>
        <dbReference type="ARBA" id="ARBA00022475"/>
    </source>
</evidence>
<reference evidence="9 10" key="1">
    <citation type="submission" date="2017-12" db="EMBL/GenBank/DDBJ databases">
        <title>The whole genome sequence of the Acidipropionibacterium virtanenii sp. nov. type strain JS278.</title>
        <authorList>
            <person name="Laine P."/>
            <person name="Deptula P."/>
            <person name="Varmanen P."/>
            <person name="Auvinen P."/>
        </authorList>
    </citation>
    <scope>NUCLEOTIDE SEQUENCE [LARGE SCALE GENOMIC DNA]</scope>
    <source>
        <strain evidence="9 10">JS278</strain>
    </source>
</reference>
<dbReference type="RefSeq" id="WP_114044474.1">
    <property type="nucleotide sequence ID" value="NZ_CP025198.1"/>
</dbReference>
<comment type="similarity">
    <text evidence="2 8">Belongs to the 4-toluene sulfonate uptake permease (TSUP) (TC 2.A.102) family.</text>
</comment>
<keyword evidence="7 8" id="KW-0472">Membrane</keyword>
<comment type="subcellular location">
    <subcellularLocation>
        <location evidence="1 8">Cell membrane</location>
        <topology evidence="1 8">Multi-pass membrane protein</topology>
    </subcellularLocation>
</comment>
<feature type="transmembrane region" description="Helical" evidence="8">
    <location>
        <begin position="208"/>
        <end position="227"/>
    </location>
</feature>
<evidence type="ECO:0000256" key="6">
    <source>
        <dbReference type="ARBA" id="ARBA00022989"/>
    </source>
</evidence>
<organism evidence="9 10">
    <name type="scientific">Acidipropionibacterium virtanenii</name>
    <dbReference type="NCBI Taxonomy" id="2057246"/>
    <lineage>
        <taxon>Bacteria</taxon>
        <taxon>Bacillati</taxon>
        <taxon>Actinomycetota</taxon>
        <taxon>Actinomycetes</taxon>
        <taxon>Propionibacteriales</taxon>
        <taxon>Propionibacteriaceae</taxon>
        <taxon>Acidipropionibacterium</taxon>
    </lineage>
</organism>
<proteinExistence type="inferred from homology"/>
<evidence type="ECO:0000256" key="2">
    <source>
        <dbReference type="ARBA" id="ARBA00009142"/>
    </source>
</evidence>
<feature type="transmembrane region" description="Helical" evidence="8">
    <location>
        <begin position="239"/>
        <end position="257"/>
    </location>
</feature>
<dbReference type="PANTHER" id="PTHR30269:SF0">
    <property type="entry name" value="MEMBRANE TRANSPORTER PROTEIN YFCA-RELATED"/>
    <property type="match status" value="1"/>
</dbReference>
<name>A0A344UT82_9ACTN</name>
<accession>A0A344UT82</accession>
<keyword evidence="6 8" id="KW-1133">Transmembrane helix</keyword>
<dbReference type="KEGG" id="acij:JS278_01304"/>
<dbReference type="InterPro" id="IPR002781">
    <property type="entry name" value="TM_pro_TauE-like"/>
</dbReference>
<dbReference type="Proteomes" id="UP000251995">
    <property type="component" value="Chromosome"/>
</dbReference>